<dbReference type="Proteomes" id="UP000314294">
    <property type="component" value="Unassembled WGS sequence"/>
</dbReference>
<reference evidence="2 3" key="1">
    <citation type="submission" date="2019-03" db="EMBL/GenBank/DDBJ databases">
        <title>First draft genome of Liparis tanakae, snailfish: a comprehensive survey of snailfish specific genes.</title>
        <authorList>
            <person name="Kim W."/>
            <person name="Song I."/>
            <person name="Jeong J.-H."/>
            <person name="Kim D."/>
            <person name="Kim S."/>
            <person name="Ryu S."/>
            <person name="Song J.Y."/>
            <person name="Lee S.K."/>
        </authorList>
    </citation>
    <scope>NUCLEOTIDE SEQUENCE [LARGE SCALE GENOMIC DNA]</scope>
    <source>
        <tissue evidence="2">Muscle</tissue>
    </source>
</reference>
<keyword evidence="3" id="KW-1185">Reference proteome</keyword>
<dbReference type="EMBL" id="SRLO01000517">
    <property type="protein sequence ID" value="TNN53389.1"/>
    <property type="molecule type" value="Genomic_DNA"/>
</dbReference>
<evidence type="ECO:0000313" key="3">
    <source>
        <dbReference type="Proteomes" id="UP000314294"/>
    </source>
</evidence>
<name>A0A4Z2GJD0_9TELE</name>
<protein>
    <submittedName>
        <fullName evidence="2">Uncharacterized protein</fullName>
    </submittedName>
</protein>
<evidence type="ECO:0000313" key="2">
    <source>
        <dbReference type="EMBL" id="TNN53389.1"/>
    </source>
</evidence>
<feature type="region of interest" description="Disordered" evidence="1">
    <location>
        <begin position="141"/>
        <end position="173"/>
    </location>
</feature>
<comment type="caution">
    <text evidence="2">The sequence shown here is derived from an EMBL/GenBank/DDBJ whole genome shotgun (WGS) entry which is preliminary data.</text>
</comment>
<gene>
    <name evidence="2" type="ORF">EYF80_036376</name>
</gene>
<proteinExistence type="predicted"/>
<sequence>MSLTFSSLLEPPSRVSLCLRTATVMASNMSALIRGSCFSGTPAAELEVVGDSSSILSSSSAFGSSSFSSGAKEVSAVNGLSGFSASFFGGPTGMGSKVPDRKGGDWTLKGFSASRTRLASGRKPTKGAMDATTSITTAMMSTDVSEVSTHSSRSPRDAGSGMPCGRETRGSNTKCTVSAVSFTATWHLV</sequence>
<dbReference type="AlphaFoldDB" id="A0A4Z2GJD0"/>
<accession>A0A4Z2GJD0</accession>
<organism evidence="2 3">
    <name type="scientific">Liparis tanakae</name>
    <name type="common">Tanaka's snailfish</name>
    <dbReference type="NCBI Taxonomy" id="230148"/>
    <lineage>
        <taxon>Eukaryota</taxon>
        <taxon>Metazoa</taxon>
        <taxon>Chordata</taxon>
        <taxon>Craniata</taxon>
        <taxon>Vertebrata</taxon>
        <taxon>Euteleostomi</taxon>
        <taxon>Actinopterygii</taxon>
        <taxon>Neopterygii</taxon>
        <taxon>Teleostei</taxon>
        <taxon>Neoteleostei</taxon>
        <taxon>Acanthomorphata</taxon>
        <taxon>Eupercaria</taxon>
        <taxon>Perciformes</taxon>
        <taxon>Cottioidei</taxon>
        <taxon>Cottales</taxon>
        <taxon>Liparidae</taxon>
        <taxon>Liparis</taxon>
    </lineage>
</organism>
<evidence type="ECO:0000256" key="1">
    <source>
        <dbReference type="SAM" id="MobiDB-lite"/>
    </source>
</evidence>